<dbReference type="HAMAP" id="MF_00422">
    <property type="entry name" value="SecE"/>
    <property type="match status" value="1"/>
</dbReference>
<dbReference type="Gene3D" id="1.20.5.1030">
    <property type="entry name" value="Preprotein translocase secy subunit"/>
    <property type="match status" value="1"/>
</dbReference>
<dbReference type="Pfam" id="PF00584">
    <property type="entry name" value="SecE"/>
    <property type="match status" value="1"/>
</dbReference>
<evidence type="ECO:0000256" key="4">
    <source>
        <dbReference type="ARBA" id="ARBA00022927"/>
    </source>
</evidence>
<evidence type="ECO:0000256" key="1">
    <source>
        <dbReference type="ARBA" id="ARBA00004370"/>
    </source>
</evidence>
<dbReference type="GO" id="GO:0008320">
    <property type="term" value="F:protein transmembrane transporter activity"/>
    <property type="evidence" value="ECO:0007669"/>
    <property type="project" value="UniProtKB-UniRule"/>
</dbReference>
<dbReference type="GO" id="GO:0065002">
    <property type="term" value="P:intracellular protein transmembrane transport"/>
    <property type="evidence" value="ECO:0007669"/>
    <property type="project" value="UniProtKB-UniRule"/>
</dbReference>
<dbReference type="AlphaFoldDB" id="A0A387AQ65"/>
<keyword evidence="5 8" id="KW-1133">Transmembrane helix</keyword>
<keyword evidence="2 8" id="KW-0813">Transport</keyword>
<keyword evidence="4 8" id="KW-0653">Protein transport</keyword>
<protein>
    <recommendedName>
        <fullName evidence="8">Protein translocase subunit SecE</fullName>
    </recommendedName>
</protein>
<gene>
    <name evidence="8 9" type="primary">secE</name>
    <name evidence="9" type="ORF">D7I45_05180</name>
</gene>
<evidence type="ECO:0000256" key="6">
    <source>
        <dbReference type="ARBA" id="ARBA00023010"/>
    </source>
</evidence>
<accession>A0A387AQ65</accession>
<reference evidence="9 10" key="1">
    <citation type="submission" date="2018-09" db="EMBL/GenBank/DDBJ databases">
        <title>Genome sequencing of strain BHWM-4.</title>
        <authorList>
            <person name="Heo J."/>
            <person name="Kim S.-J."/>
            <person name="Kwon S.-W."/>
        </authorList>
    </citation>
    <scope>NUCLEOTIDE SEQUENCE [LARGE SCALE GENOMIC DNA]</scope>
    <source>
        <strain evidence="9 10">BHWM-4</strain>
    </source>
</reference>
<evidence type="ECO:0000313" key="9">
    <source>
        <dbReference type="EMBL" id="AYF92902.1"/>
    </source>
</evidence>
<dbReference type="KEGG" id="abom:D7I45_05180"/>
<comment type="function">
    <text evidence="8">Essential subunit of the Sec protein translocation channel SecYEG. Clamps together the 2 halves of SecY. May contact the channel plug during translocation.</text>
</comment>
<comment type="similarity">
    <text evidence="8">Belongs to the SecE/SEC61-gamma family.</text>
</comment>
<keyword evidence="3 8" id="KW-0812">Transmembrane</keyword>
<keyword evidence="8" id="KW-1003">Cell membrane</keyword>
<sequence>MKLINFFKSVGTEMKAVVWPNGHQTKIDTSIVVGMSVLFAIFFAIIDWAIQSGLLFL</sequence>
<dbReference type="Proteomes" id="UP000272003">
    <property type="component" value="Chromosome"/>
</dbReference>
<name>A0A387AQ65_9LACO</name>
<dbReference type="NCBIfam" id="TIGR00964">
    <property type="entry name" value="secE_bact"/>
    <property type="match status" value="1"/>
</dbReference>
<dbReference type="RefSeq" id="WP_120784666.1">
    <property type="nucleotide sequence ID" value="NZ_CP032626.1"/>
</dbReference>
<dbReference type="InterPro" id="IPR038379">
    <property type="entry name" value="SecE_sf"/>
</dbReference>
<keyword evidence="7 8" id="KW-0472">Membrane</keyword>
<proteinExistence type="inferred from homology"/>
<evidence type="ECO:0000256" key="5">
    <source>
        <dbReference type="ARBA" id="ARBA00022989"/>
    </source>
</evidence>
<dbReference type="GO" id="GO:0006605">
    <property type="term" value="P:protein targeting"/>
    <property type="evidence" value="ECO:0007669"/>
    <property type="project" value="UniProtKB-UniRule"/>
</dbReference>
<dbReference type="GO" id="GO:0043952">
    <property type="term" value="P:protein transport by the Sec complex"/>
    <property type="evidence" value="ECO:0007669"/>
    <property type="project" value="UniProtKB-UniRule"/>
</dbReference>
<evidence type="ECO:0000256" key="7">
    <source>
        <dbReference type="ARBA" id="ARBA00023136"/>
    </source>
</evidence>
<dbReference type="GO" id="GO:0009306">
    <property type="term" value="P:protein secretion"/>
    <property type="evidence" value="ECO:0007669"/>
    <property type="project" value="UniProtKB-UniRule"/>
</dbReference>
<dbReference type="GO" id="GO:0005886">
    <property type="term" value="C:plasma membrane"/>
    <property type="evidence" value="ECO:0007669"/>
    <property type="project" value="UniProtKB-SubCell"/>
</dbReference>
<evidence type="ECO:0000256" key="2">
    <source>
        <dbReference type="ARBA" id="ARBA00022448"/>
    </source>
</evidence>
<evidence type="ECO:0000256" key="3">
    <source>
        <dbReference type="ARBA" id="ARBA00022692"/>
    </source>
</evidence>
<dbReference type="InterPro" id="IPR005807">
    <property type="entry name" value="SecE_bac"/>
</dbReference>
<feature type="transmembrane region" description="Helical" evidence="8">
    <location>
        <begin position="31"/>
        <end position="50"/>
    </location>
</feature>
<evidence type="ECO:0000313" key="10">
    <source>
        <dbReference type="Proteomes" id="UP000272003"/>
    </source>
</evidence>
<dbReference type="InterPro" id="IPR001901">
    <property type="entry name" value="Translocase_SecE/Sec61-g"/>
</dbReference>
<evidence type="ECO:0000256" key="8">
    <source>
        <dbReference type="HAMAP-Rule" id="MF_00422"/>
    </source>
</evidence>
<dbReference type="OrthoDB" id="9813233at2"/>
<comment type="subcellular location">
    <subcellularLocation>
        <location evidence="8">Cell membrane</location>
        <topology evidence="8">Single-pass membrane protein</topology>
    </subcellularLocation>
    <subcellularLocation>
        <location evidence="1">Membrane</location>
    </subcellularLocation>
</comment>
<comment type="subunit">
    <text evidence="8">Component of the Sec protein translocase complex. Heterotrimer consisting of SecY, SecE and SecG subunits. The heterotrimers can form oligomers, although 1 heterotrimer is thought to be able to translocate proteins. Interacts with the ribosome. Interacts with SecDF, and other proteins may be involved. Interacts with SecA.</text>
</comment>
<keyword evidence="6 8" id="KW-0811">Translocation</keyword>
<organism evidence="9 10">
    <name type="scientific">Apilactobacillus bombintestini</name>
    <dbReference type="NCBI Taxonomy" id="2419772"/>
    <lineage>
        <taxon>Bacteria</taxon>
        <taxon>Bacillati</taxon>
        <taxon>Bacillota</taxon>
        <taxon>Bacilli</taxon>
        <taxon>Lactobacillales</taxon>
        <taxon>Lactobacillaceae</taxon>
        <taxon>Apilactobacillus</taxon>
    </lineage>
</organism>
<dbReference type="EMBL" id="CP032626">
    <property type="protein sequence ID" value="AYF92902.1"/>
    <property type="molecule type" value="Genomic_DNA"/>
</dbReference>
<keyword evidence="10" id="KW-1185">Reference proteome</keyword>